<dbReference type="SMART" id="SM00347">
    <property type="entry name" value="HTH_MARR"/>
    <property type="match status" value="1"/>
</dbReference>
<dbReference type="EMBL" id="LAZR01046654">
    <property type="protein sequence ID" value="KKK96035.1"/>
    <property type="molecule type" value="Genomic_DNA"/>
</dbReference>
<dbReference type="PROSITE" id="PS50995">
    <property type="entry name" value="HTH_MARR_2"/>
    <property type="match status" value="1"/>
</dbReference>
<dbReference type="PANTHER" id="PTHR42756">
    <property type="entry name" value="TRANSCRIPTIONAL REGULATOR, MARR"/>
    <property type="match status" value="1"/>
</dbReference>
<sequence length="101" mass="11862">AAQKECNMKDIAANFNLLPSTATRQVHKLVESKLVKRKIPKNNRRSIVLTLTDSGYKAYMQYQEHRSLFVSKILQDFTDEERLTLIKMLQKIIDNIKYFTQ</sequence>
<accession>A0A0F9ACP2</accession>
<comment type="caution">
    <text evidence="5">The sequence shown here is derived from an EMBL/GenBank/DDBJ whole genome shotgun (WGS) entry which is preliminary data.</text>
</comment>
<evidence type="ECO:0000313" key="5">
    <source>
        <dbReference type="EMBL" id="KKK96035.1"/>
    </source>
</evidence>
<dbReference type="SUPFAM" id="SSF46785">
    <property type="entry name" value="Winged helix' DNA-binding domain"/>
    <property type="match status" value="1"/>
</dbReference>
<proteinExistence type="predicted"/>
<dbReference type="PRINTS" id="PR00598">
    <property type="entry name" value="HTHMARR"/>
</dbReference>
<evidence type="ECO:0000256" key="2">
    <source>
        <dbReference type="ARBA" id="ARBA00023125"/>
    </source>
</evidence>
<reference evidence="5" key="1">
    <citation type="journal article" date="2015" name="Nature">
        <title>Complex archaea that bridge the gap between prokaryotes and eukaryotes.</title>
        <authorList>
            <person name="Spang A."/>
            <person name="Saw J.H."/>
            <person name="Jorgensen S.L."/>
            <person name="Zaremba-Niedzwiedzka K."/>
            <person name="Martijn J."/>
            <person name="Lind A.E."/>
            <person name="van Eijk R."/>
            <person name="Schleper C."/>
            <person name="Guy L."/>
            <person name="Ettema T.J."/>
        </authorList>
    </citation>
    <scope>NUCLEOTIDE SEQUENCE</scope>
</reference>
<keyword evidence="1" id="KW-0805">Transcription regulation</keyword>
<dbReference type="Pfam" id="PF01047">
    <property type="entry name" value="MarR"/>
    <property type="match status" value="1"/>
</dbReference>
<organism evidence="5">
    <name type="scientific">marine sediment metagenome</name>
    <dbReference type="NCBI Taxonomy" id="412755"/>
    <lineage>
        <taxon>unclassified sequences</taxon>
        <taxon>metagenomes</taxon>
        <taxon>ecological metagenomes</taxon>
    </lineage>
</organism>
<name>A0A0F9ACP2_9ZZZZ</name>
<feature type="domain" description="HTH marR-type" evidence="4">
    <location>
        <begin position="1"/>
        <end position="94"/>
    </location>
</feature>
<dbReference type="InterPro" id="IPR000835">
    <property type="entry name" value="HTH_MarR-typ"/>
</dbReference>
<evidence type="ECO:0000256" key="1">
    <source>
        <dbReference type="ARBA" id="ARBA00023015"/>
    </source>
</evidence>
<keyword evidence="3" id="KW-0804">Transcription</keyword>
<gene>
    <name evidence="5" type="ORF">LCGC14_2666840</name>
</gene>
<dbReference type="InterPro" id="IPR036390">
    <property type="entry name" value="WH_DNA-bd_sf"/>
</dbReference>
<protein>
    <recommendedName>
        <fullName evidence="4">HTH marR-type domain-containing protein</fullName>
    </recommendedName>
</protein>
<evidence type="ECO:0000256" key="3">
    <source>
        <dbReference type="ARBA" id="ARBA00023163"/>
    </source>
</evidence>
<dbReference type="InterPro" id="IPR036388">
    <property type="entry name" value="WH-like_DNA-bd_sf"/>
</dbReference>
<dbReference type="GO" id="GO:0003700">
    <property type="term" value="F:DNA-binding transcription factor activity"/>
    <property type="evidence" value="ECO:0007669"/>
    <property type="project" value="InterPro"/>
</dbReference>
<keyword evidence="2" id="KW-0238">DNA-binding</keyword>
<feature type="non-terminal residue" evidence="5">
    <location>
        <position position="1"/>
    </location>
</feature>
<dbReference type="GO" id="GO:0003677">
    <property type="term" value="F:DNA binding"/>
    <property type="evidence" value="ECO:0007669"/>
    <property type="project" value="UniProtKB-KW"/>
</dbReference>
<dbReference type="Gene3D" id="1.10.10.10">
    <property type="entry name" value="Winged helix-like DNA-binding domain superfamily/Winged helix DNA-binding domain"/>
    <property type="match status" value="1"/>
</dbReference>
<evidence type="ECO:0000259" key="4">
    <source>
        <dbReference type="PROSITE" id="PS50995"/>
    </source>
</evidence>
<dbReference type="PANTHER" id="PTHR42756:SF1">
    <property type="entry name" value="TRANSCRIPTIONAL REPRESSOR OF EMRAB OPERON"/>
    <property type="match status" value="1"/>
</dbReference>
<dbReference type="AlphaFoldDB" id="A0A0F9ACP2"/>